<dbReference type="EMBL" id="CP007217">
    <property type="protein sequence ID" value="AJR10538.1"/>
    <property type="molecule type" value="Genomic_DNA"/>
</dbReference>
<sequence length="231" mass="24867">MDSSCALKNLSSCEVSYRIPEVIATRKEVALVLIVLGTVLAAIGACAVAVISGVWSIGLGTLVVGGVLLATGFLFALMEICRAQYGRRQQKIQTQQEVLESSPIREEATLPFIEQAVYSHEPELPLSSQEEVRCHRPIILQRGSKPAETPKFIAVGNSVVELVKVGMIGPMGRRGNVNPGQTLVRLWDELFALGRMGELVRLDGFCCKVLPATLGDTSVSKTSADRASSED</sequence>
<evidence type="ECO:0000313" key="2">
    <source>
        <dbReference type="EMBL" id="AJR10538.1"/>
    </source>
</evidence>
<gene>
    <name evidence="2" type="ORF">BD36_02475</name>
</gene>
<dbReference type="PATRIC" id="fig|83560.10.peg.473"/>
<name>A0A069ZX23_CHLMR</name>
<protein>
    <submittedName>
        <fullName evidence="2">Putative inclusion membrane protein</fullName>
    </submittedName>
</protein>
<evidence type="ECO:0000313" key="3">
    <source>
        <dbReference type="Proteomes" id="UP000260363"/>
    </source>
</evidence>
<keyword evidence="1" id="KW-0812">Transmembrane</keyword>
<feature type="transmembrane region" description="Helical" evidence="1">
    <location>
        <begin position="29"/>
        <end position="51"/>
    </location>
</feature>
<dbReference type="Proteomes" id="UP000260363">
    <property type="component" value="Chromosome"/>
</dbReference>
<reference evidence="2 3" key="1">
    <citation type="submission" date="2014-02" db="EMBL/GenBank/DDBJ databases">
        <authorList>
            <person name="Chen C."/>
            <person name="Conrad T.A."/>
            <person name="Zhou Z."/>
            <person name="Lai Z."/>
            <person name="Zhong G."/>
        </authorList>
    </citation>
    <scope>NUCLEOTIDE SEQUENCE [LARGE SCALE GENOMIC DNA]</scope>
    <source>
        <strain evidence="2 3">Nigg3-28</strain>
    </source>
</reference>
<dbReference type="GeneID" id="1245819"/>
<evidence type="ECO:0000256" key="1">
    <source>
        <dbReference type="SAM" id="Phobius"/>
    </source>
</evidence>
<keyword evidence="1" id="KW-0472">Membrane</keyword>
<organism evidence="2 3">
    <name type="scientific">Chlamydia muridarum</name>
    <dbReference type="NCBI Taxonomy" id="83560"/>
    <lineage>
        <taxon>Bacteria</taxon>
        <taxon>Pseudomonadati</taxon>
        <taxon>Chlamydiota</taxon>
        <taxon>Chlamydiia</taxon>
        <taxon>Chlamydiales</taxon>
        <taxon>Chlamydiaceae</taxon>
        <taxon>Chlamydia/Chlamydophila group</taxon>
        <taxon>Chlamydia</taxon>
    </lineage>
</organism>
<dbReference type="KEGG" id="cmg:NC81_02320"/>
<dbReference type="KEGG" id="cmx:DNC_02325"/>
<dbReference type="OMA" id="FALMEIC"/>
<feature type="transmembrane region" description="Helical" evidence="1">
    <location>
        <begin position="57"/>
        <end position="78"/>
    </location>
</feature>
<dbReference type="AlphaFoldDB" id="A0A069ZX23"/>
<accession>A0A069ZX23</accession>
<dbReference type="STRING" id="83560.NC80_02305"/>
<proteinExistence type="predicted"/>
<keyword evidence="1" id="KW-1133">Transmembrane helix</keyword>
<dbReference type="KEGG" id="cmm:NC80_02305"/>
<dbReference type="RefSeq" id="WP_010230510.1">
    <property type="nucleotide sequence ID" value="NZ_CP007217.1"/>
</dbReference>